<keyword evidence="4" id="KW-1185">Reference proteome</keyword>
<feature type="region of interest" description="Disordered" evidence="2">
    <location>
        <begin position="1"/>
        <end position="27"/>
    </location>
</feature>
<evidence type="ECO:0000313" key="3">
    <source>
        <dbReference type="EMBL" id="KAF4676296.1"/>
    </source>
</evidence>
<dbReference type="Proteomes" id="UP000591131">
    <property type="component" value="Unassembled WGS sequence"/>
</dbReference>
<feature type="coiled-coil region" evidence="1">
    <location>
        <begin position="122"/>
        <end position="163"/>
    </location>
</feature>
<dbReference type="AlphaFoldDB" id="A0A7J6MXY3"/>
<proteinExistence type="predicted"/>
<evidence type="ECO:0000256" key="1">
    <source>
        <dbReference type="SAM" id="Coils"/>
    </source>
</evidence>
<keyword evidence="1" id="KW-0175">Coiled coil</keyword>
<organism evidence="3 4">
    <name type="scientific">Perkinsus chesapeaki</name>
    <name type="common">Clam parasite</name>
    <name type="synonym">Perkinsus andrewsi</name>
    <dbReference type="NCBI Taxonomy" id="330153"/>
    <lineage>
        <taxon>Eukaryota</taxon>
        <taxon>Sar</taxon>
        <taxon>Alveolata</taxon>
        <taxon>Perkinsozoa</taxon>
        <taxon>Perkinsea</taxon>
        <taxon>Perkinsida</taxon>
        <taxon>Perkinsidae</taxon>
        <taxon>Perkinsus</taxon>
    </lineage>
</organism>
<sequence>MASEASVSEADKVNGVSDDNTEKQGDERDMLIRVKAITAELCDAQSELKLVKDTRDKYRDLYARFAKKCEELMIKLNETETARNVAEGDRERLQAFLTACCDEHNQDAYSLGVKLSRSRENYKALQGSLSLARSEVNRLERRVEELEEEVRNYRTRCELAKSVHEFEAEAQQESFDGEMNSLLKAKDIQIDREIRRADRAAQEATLLKIHCYGKERGMPHYSPSFSEALQEMEAIDAEIDRIDPAYATWKNRLKFHSDFERDGTVTHVNGDEREVTTQTMSSLRDDNRPTTD</sequence>
<reference evidence="3 4" key="1">
    <citation type="submission" date="2020-04" db="EMBL/GenBank/DDBJ databases">
        <title>Perkinsus chesapeaki whole genome sequence.</title>
        <authorList>
            <person name="Bogema D.R."/>
        </authorList>
    </citation>
    <scope>NUCLEOTIDE SEQUENCE [LARGE SCALE GENOMIC DNA]</scope>
    <source>
        <strain evidence="3">ATCC PRA-425</strain>
    </source>
</reference>
<dbReference type="EMBL" id="JAAPAO010000036">
    <property type="protein sequence ID" value="KAF4676296.1"/>
    <property type="molecule type" value="Genomic_DNA"/>
</dbReference>
<comment type="caution">
    <text evidence="3">The sequence shown here is derived from an EMBL/GenBank/DDBJ whole genome shotgun (WGS) entry which is preliminary data.</text>
</comment>
<name>A0A7J6MXY3_PERCH</name>
<gene>
    <name evidence="3" type="ORF">FOL47_006452</name>
</gene>
<feature type="compositionally biased region" description="Basic and acidic residues" evidence="2">
    <location>
        <begin position="283"/>
        <end position="292"/>
    </location>
</feature>
<feature type="region of interest" description="Disordered" evidence="2">
    <location>
        <begin position="267"/>
        <end position="292"/>
    </location>
</feature>
<evidence type="ECO:0000313" key="4">
    <source>
        <dbReference type="Proteomes" id="UP000591131"/>
    </source>
</evidence>
<evidence type="ECO:0000256" key="2">
    <source>
        <dbReference type="SAM" id="MobiDB-lite"/>
    </source>
</evidence>
<protein>
    <submittedName>
        <fullName evidence="3">Uncharacterized protein</fullName>
    </submittedName>
</protein>
<accession>A0A7J6MXY3</accession>